<name>A0A059Q2X4_9POAL</name>
<sequence>MCSLSWLLLLVVVPFFFMSLSPEFPLKAGGAAAGVADDKAALLAFKAAAISGGYDDPLPSWNDSSSSTASGFCSWEGVTCRRGNKHRRQRVVALSLHSRRLVGYLSPAIGNLSSLRVLNLSSNTFSGAIPASIGCLHHLRALDIRNNTLTGDLPANLTSCTRLTAIHLRFNQLQGRVTRDLGAKLMLLQVLNLRDNNLTGAIPASLANLSSLTYLDLSDNHLSGNIPPGLGGIQGLQCLDLAFNRLVGEPPCSLYNLSSLTRLQLEGNMLHGNIAAEIGSSFPSMRSLSFSLNQFTGPIPASLSNLTALVDLELNSNRLSGYVSRTLGRLRALKILYLYKNMLQANDTEGWEFITSLSNCSQLQELDIGNNVAFTGQLPTSITNLSTTLKFFWLNNIRVSGSIPSAIGNLVNLELLSVANTCISGVVPESIGKLGNLVVLEISAPLRDLRRNLSSIAQSRWHVRGLCPWKRPSHRAARELQLGSIVDLRKRRCRTTEKNASVDWGGATERRELEQPPPDPWFGLIPSSLGNISQLSKLYAYDGKLEGSIPASLGKLRNLITLDLSMNRLNGSIPKDIFKLPVLLICNLSYNLLSGSLPSEVGNLGNLNVLFLSGNQLSGEIPDSIGSCTVLEGLLLENNSFQGSIPQTISNMKGLTSLHLSMNKLSGTIPSGIGSIRNLQYLYIAHNNLSGTIPITLQNLTSLHKLDLSFNNLQGEVPEEGIFRNLDEFSITGNNELCGGIPQLHLAPCHNNSVKQSRKEQMRYIAVVLGTASALFFLGLAITLILFARKHKSCIGPTLAEKQYGRVSYHALSNGTNGFSEANLLGKGSFGAVYKCTFEDEGTIAAVKVFNPEQHGSARSFMVECEALRRVRHRCLIKIITCCSSINHQGQEFKALVFEVMPNGSLDDWLHPKFGMCTPNNTLNLAQRLDIAVDVMDALDYLHNHCHPPIIHCDIKPSNILLAEDMSARVGDFGLSRVLTECASKTIQNSNNMFGVIGSVGYVAPEYGEGSSVSTLGDVYSLGILLLELFTGKSPIDDMFRGSLDLHKFCKDALPKRIWEVADIAMWLHTATHDSTTRTRIESCLISAIGLGISCSEKQPRERILIHDATMKMHAIRDSYLVFARPLEA</sequence>
<dbReference type="InterPro" id="IPR001611">
    <property type="entry name" value="Leu-rich_rpt"/>
</dbReference>
<evidence type="ECO:0000256" key="24">
    <source>
        <dbReference type="ARBA" id="ARBA00072040"/>
    </source>
</evidence>
<feature type="signal peptide" evidence="27">
    <location>
        <begin position="1"/>
        <end position="22"/>
    </location>
</feature>
<dbReference type="InterPro" id="IPR051809">
    <property type="entry name" value="Plant_receptor-like_S/T_kinase"/>
</dbReference>
<keyword evidence="19" id="KW-0325">Glycoprotein</keyword>
<dbReference type="Gene3D" id="1.10.510.10">
    <property type="entry name" value="Transferase(Phosphotransferase) domain 1"/>
    <property type="match status" value="1"/>
</dbReference>
<dbReference type="Pfam" id="PF00069">
    <property type="entry name" value="Pkinase"/>
    <property type="match status" value="1"/>
</dbReference>
<dbReference type="EC" id="2.7.11.1" evidence="4"/>
<evidence type="ECO:0000256" key="14">
    <source>
        <dbReference type="ARBA" id="ARBA00022777"/>
    </source>
</evidence>
<feature type="binding site" evidence="25">
    <location>
        <position position="848"/>
    </location>
    <ligand>
        <name>ATP</name>
        <dbReference type="ChEBI" id="CHEBI:30616"/>
    </ligand>
</feature>
<evidence type="ECO:0000256" key="4">
    <source>
        <dbReference type="ARBA" id="ARBA00012513"/>
    </source>
</evidence>
<evidence type="ECO:0000256" key="13">
    <source>
        <dbReference type="ARBA" id="ARBA00022741"/>
    </source>
</evidence>
<dbReference type="GO" id="GO:0005886">
    <property type="term" value="C:plasma membrane"/>
    <property type="evidence" value="ECO:0007669"/>
    <property type="project" value="UniProtKB-SubCell"/>
</dbReference>
<feature type="chain" id="PRO_5001578602" description="Receptor kinase-like protein Xa21" evidence="27">
    <location>
        <begin position="23"/>
        <end position="1129"/>
    </location>
</feature>
<keyword evidence="9" id="KW-0808">Transferase</keyword>
<keyword evidence="13 25" id="KW-0547">Nucleotide-binding</keyword>
<dbReference type="InterPro" id="IPR032675">
    <property type="entry name" value="LRR_dom_sf"/>
</dbReference>
<evidence type="ECO:0000256" key="20">
    <source>
        <dbReference type="ARBA" id="ARBA00047899"/>
    </source>
</evidence>
<dbReference type="InterPro" id="IPR013210">
    <property type="entry name" value="LRR_N_plant-typ"/>
</dbReference>
<comment type="subcellular location">
    <subcellularLocation>
        <location evidence="1">Cell membrane</location>
        <topology evidence="1">Single-pass membrane protein</topology>
    </subcellularLocation>
    <subcellularLocation>
        <location evidence="2">Endoplasmic reticulum membrane</location>
        <topology evidence="2">Single-pass membrane protein</topology>
    </subcellularLocation>
</comment>
<evidence type="ECO:0000256" key="16">
    <source>
        <dbReference type="ARBA" id="ARBA00022989"/>
    </source>
</evidence>
<keyword evidence="16 26" id="KW-1133">Transmembrane helix</keyword>
<evidence type="ECO:0000256" key="27">
    <source>
        <dbReference type="SAM" id="SignalP"/>
    </source>
</evidence>
<keyword evidence="11 27" id="KW-0732">Signal</keyword>
<evidence type="ECO:0000256" key="19">
    <source>
        <dbReference type="ARBA" id="ARBA00023180"/>
    </source>
</evidence>
<dbReference type="InterPro" id="IPR011009">
    <property type="entry name" value="Kinase-like_dom_sf"/>
</dbReference>
<dbReference type="PROSITE" id="PS00108">
    <property type="entry name" value="PROTEIN_KINASE_ST"/>
    <property type="match status" value="1"/>
</dbReference>
<evidence type="ECO:0000256" key="7">
    <source>
        <dbReference type="ARBA" id="ARBA00022553"/>
    </source>
</evidence>
<evidence type="ECO:0000256" key="10">
    <source>
        <dbReference type="ARBA" id="ARBA00022692"/>
    </source>
</evidence>
<evidence type="ECO:0000313" key="29">
    <source>
        <dbReference type="EMBL" id="AGT16591.1"/>
    </source>
</evidence>
<keyword evidence="14 29" id="KW-0418">Kinase</keyword>
<dbReference type="Gene3D" id="3.30.200.20">
    <property type="entry name" value="Phosphorylase Kinase, domain 1"/>
    <property type="match status" value="1"/>
</dbReference>
<keyword evidence="10 26" id="KW-0812">Transmembrane</keyword>
<dbReference type="AlphaFoldDB" id="A0A059Q2X4"/>
<dbReference type="SUPFAM" id="SSF52058">
    <property type="entry name" value="L domain-like"/>
    <property type="match status" value="2"/>
</dbReference>
<dbReference type="FunFam" id="3.30.200.20:FF:000432">
    <property type="entry name" value="LRR receptor-like serine/threonine-protein kinase EFR"/>
    <property type="match status" value="1"/>
</dbReference>
<dbReference type="SMART" id="SM00220">
    <property type="entry name" value="S_TKc"/>
    <property type="match status" value="1"/>
</dbReference>
<evidence type="ECO:0000256" key="9">
    <source>
        <dbReference type="ARBA" id="ARBA00022679"/>
    </source>
</evidence>
<feature type="domain" description="Protein kinase" evidence="28">
    <location>
        <begin position="819"/>
        <end position="1121"/>
    </location>
</feature>
<evidence type="ECO:0000256" key="5">
    <source>
        <dbReference type="ARBA" id="ARBA00022475"/>
    </source>
</evidence>
<keyword evidence="5" id="KW-1003">Cell membrane</keyword>
<dbReference type="InterPro" id="IPR008271">
    <property type="entry name" value="Ser/Thr_kinase_AS"/>
</dbReference>
<evidence type="ECO:0000256" key="17">
    <source>
        <dbReference type="ARBA" id="ARBA00023136"/>
    </source>
</evidence>
<dbReference type="Gene3D" id="3.80.10.10">
    <property type="entry name" value="Ribonuclease Inhibitor"/>
    <property type="match status" value="5"/>
</dbReference>
<proteinExistence type="inferred from homology"/>
<evidence type="ECO:0000256" key="23">
    <source>
        <dbReference type="ARBA" id="ARBA00056628"/>
    </source>
</evidence>
<evidence type="ECO:0000256" key="22">
    <source>
        <dbReference type="ARBA" id="ARBA00054320"/>
    </source>
</evidence>
<dbReference type="PRINTS" id="PR00019">
    <property type="entry name" value="LEURICHRPT"/>
</dbReference>
<keyword evidence="8" id="KW-0433">Leucine-rich repeat</keyword>
<dbReference type="EMBL" id="KF184687">
    <property type="protein sequence ID" value="AGT16591.1"/>
    <property type="molecule type" value="Genomic_DNA"/>
</dbReference>
<gene>
    <name evidence="29" type="ORF">SHCRBa_009_E01_R_20</name>
</gene>
<evidence type="ECO:0000256" key="6">
    <source>
        <dbReference type="ARBA" id="ARBA00022527"/>
    </source>
</evidence>
<evidence type="ECO:0000256" key="1">
    <source>
        <dbReference type="ARBA" id="ARBA00004162"/>
    </source>
</evidence>
<feature type="transmembrane region" description="Helical" evidence="26">
    <location>
        <begin position="764"/>
        <end position="787"/>
    </location>
</feature>
<dbReference type="Pfam" id="PF13855">
    <property type="entry name" value="LRR_8"/>
    <property type="match status" value="2"/>
</dbReference>
<evidence type="ECO:0000256" key="3">
    <source>
        <dbReference type="ARBA" id="ARBA00008684"/>
    </source>
</evidence>
<dbReference type="InterPro" id="IPR003591">
    <property type="entry name" value="Leu-rich_rpt_typical-subtyp"/>
</dbReference>
<evidence type="ECO:0000256" key="26">
    <source>
        <dbReference type="SAM" id="Phobius"/>
    </source>
</evidence>
<evidence type="ECO:0000256" key="8">
    <source>
        <dbReference type="ARBA" id="ARBA00022614"/>
    </source>
</evidence>
<dbReference type="FunFam" id="1.10.510.10:FF:000358">
    <property type="entry name" value="Putative leucine-rich repeat receptor-like serine/threonine-protein kinase"/>
    <property type="match status" value="1"/>
</dbReference>
<keyword evidence="12" id="KW-0677">Repeat</keyword>
<dbReference type="GO" id="GO:0005524">
    <property type="term" value="F:ATP binding"/>
    <property type="evidence" value="ECO:0007669"/>
    <property type="project" value="UniProtKB-UniRule"/>
</dbReference>
<dbReference type="Pfam" id="PF08263">
    <property type="entry name" value="LRRNT_2"/>
    <property type="match status" value="1"/>
</dbReference>
<evidence type="ECO:0000256" key="2">
    <source>
        <dbReference type="ARBA" id="ARBA00004389"/>
    </source>
</evidence>
<dbReference type="GO" id="GO:0009791">
    <property type="term" value="P:post-embryonic development"/>
    <property type="evidence" value="ECO:0007669"/>
    <property type="project" value="UniProtKB-ARBA"/>
</dbReference>
<evidence type="ECO:0000256" key="11">
    <source>
        <dbReference type="ARBA" id="ARBA00022729"/>
    </source>
</evidence>
<keyword evidence="18" id="KW-0675">Receptor</keyword>
<evidence type="ECO:0000256" key="21">
    <source>
        <dbReference type="ARBA" id="ARBA00048679"/>
    </source>
</evidence>
<evidence type="ECO:0000256" key="25">
    <source>
        <dbReference type="PROSITE-ProRule" id="PRU10141"/>
    </source>
</evidence>
<dbReference type="InterPro" id="IPR017441">
    <property type="entry name" value="Protein_kinase_ATP_BS"/>
</dbReference>
<comment type="catalytic activity">
    <reaction evidence="20">
        <text>L-threonyl-[protein] + ATP = O-phospho-L-threonyl-[protein] + ADP + H(+)</text>
        <dbReference type="Rhea" id="RHEA:46608"/>
        <dbReference type="Rhea" id="RHEA-COMP:11060"/>
        <dbReference type="Rhea" id="RHEA-COMP:11605"/>
        <dbReference type="ChEBI" id="CHEBI:15378"/>
        <dbReference type="ChEBI" id="CHEBI:30013"/>
        <dbReference type="ChEBI" id="CHEBI:30616"/>
        <dbReference type="ChEBI" id="CHEBI:61977"/>
        <dbReference type="ChEBI" id="CHEBI:456216"/>
        <dbReference type="EC" id="2.7.11.1"/>
    </reaction>
</comment>
<dbReference type="GO" id="GO:0005789">
    <property type="term" value="C:endoplasmic reticulum membrane"/>
    <property type="evidence" value="ECO:0007669"/>
    <property type="project" value="UniProtKB-SubCell"/>
</dbReference>
<keyword evidence="17 26" id="KW-0472">Membrane</keyword>
<keyword evidence="7" id="KW-0597">Phosphoprotein</keyword>
<comment type="catalytic activity">
    <reaction evidence="21">
        <text>L-seryl-[protein] + ATP = O-phospho-L-seryl-[protein] + ADP + H(+)</text>
        <dbReference type="Rhea" id="RHEA:17989"/>
        <dbReference type="Rhea" id="RHEA-COMP:9863"/>
        <dbReference type="Rhea" id="RHEA-COMP:11604"/>
        <dbReference type="ChEBI" id="CHEBI:15378"/>
        <dbReference type="ChEBI" id="CHEBI:29999"/>
        <dbReference type="ChEBI" id="CHEBI:30616"/>
        <dbReference type="ChEBI" id="CHEBI:83421"/>
        <dbReference type="ChEBI" id="CHEBI:456216"/>
        <dbReference type="EC" id="2.7.11.1"/>
    </reaction>
</comment>
<dbReference type="InterPro" id="IPR000719">
    <property type="entry name" value="Prot_kinase_dom"/>
</dbReference>
<dbReference type="Pfam" id="PF23598">
    <property type="entry name" value="LRR_14"/>
    <property type="match status" value="1"/>
</dbReference>
<keyword evidence="6" id="KW-0723">Serine/threonine-protein kinase</keyword>
<organism evidence="29">
    <name type="scientific">Saccharum hybrid cultivar R570</name>
    <dbReference type="NCBI Taxonomy" id="131158"/>
    <lineage>
        <taxon>Eukaryota</taxon>
        <taxon>Viridiplantae</taxon>
        <taxon>Streptophyta</taxon>
        <taxon>Embryophyta</taxon>
        <taxon>Tracheophyta</taxon>
        <taxon>Spermatophyta</taxon>
        <taxon>Magnoliopsida</taxon>
        <taxon>Liliopsida</taxon>
        <taxon>Poales</taxon>
        <taxon>Poaceae</taxon>
        <taxon>PACMAD clade</taxon>
        <taxon>Panicoideae</taxon>
        <taxon>Andropogonodae</taxon>
        <taxon>Andropogoneae</taxon>
        <taxon>Saccharinae</taxon>
        <taxon>Saccharum</taxon>
        <taxon>Saccharum officinarum species complex</taxon>
    </lineage>
</organism>
<accession>A0A059Q2X4</accession>
<reference evidence="29" key="1">
    <citation type="submission" date="2013-05" db="EMBL/GenBank/DDBJ databases">
        <title>Building the sugarcane genome for biotechnology and identifying evolutionary trends.</title>
        <authorList>
            <person name="De Setta N."/>
            <person name="Monteiro-Vitorello C.B."/>
            <person name="Metcalfe C.J."/>
            <person name="Cruz G.M.Q."/>
            <person name="Del Bem L.E."/>
            <person name="Vicentini R."/>
            <person name="Nogueira F.T.S."/>
            <person name="Campos R.A."/>
            <person name="Nunes S.L."/>
            <person name="Turrini P.C.G."/>
            <person name="Vieira A.P."/>
            <person name="Cruz E.A.O."/>
            <person name="Correa T.C.S."/>
            <person name="Hotta C.T."/>
            <person name="de Mello-Varani A."/>
            <person name="Vautrin S."/>
            <person name="Trindade A.S."/>
            <person name="Vilela M.M."/>
            <person name="Horta C.L."/>
            <person name="Sato P.M."/>
            <person name="de Andrade R.F."/>
            <person name="Nishiyama M.Y."/>
            <person name="Cardoso-Silva C.B."/>
            <person name="Scortecci K.C."/>
            <person name="Garcia A.A.F."/>
            <person name="Carneiro M.S."/>
            <person name="Kim C."/>
            <person name="Paterson A.H."/>
            <person name="Berges H."/>
            <person name="D'Hont A."/>
            <person name="de-Souza A.P."/>
            <person name="Souza G.M."/>
            <person name="Vincentz M."/>
            <person name="Kitajima J.P."/>
            <person name="Van Sluys M.-A."/>
        </authorList>
    </citation>
    <scope>NUCLEOTIDE SEQUENCE</scope>
</reference>
<evidence type="ECO:0000259" key="28">
    <source>
        <dbReference type="PROSITE" id="PS50011"/>
    </source>
</evidence>
<evidence type="ECO:0000256" key="15">
    <source>
        <dbReference type="ARBA" id="ARBA00022840"/>
    </source>
</evidence>
<dbReference type="Pfam" id="PF00560">
    <property type="entry name" value="LRR_1"/>
    <property type="match status" value="2"/>
</dbReference>
<comment type="function">
    <text evidence="22">Receptor kinase that detects X.oryzae pv. oryzae protein Ax21 to promote innate immunity. Following X.oryzae pv. oryzae protein Ax21 detection, undergoes cleavage, releasing the processed protein kinase Xa21 chain.</text>
</comment>
<evidence type="ECO:0000256" key="12">
    <source>
        <dbReference type="ARBA" id="ARBA00022737"/>
    </source>
</evidence>
<dbReference type="PANTHER" id="PTHR27008">
    <property type="entry name" value="OS04G0122200 PROTEIN"/>
    <property type="match status" value="1"/>
</dbReference>
<dbReference type="FunFam" id="3.80.10.10:FF:000233">
    <property type="entry name" value="Leucine-rich repeat receptor-like protein kinase TDR"/>
    <property type="match status" value="1"/>
</dbReference>
<protein>
    <recommendedName>
        <fullName evidence="24">Receptor kinase-like protein Xa21</fullName>
        <ecNumber evidence="4">2.7.11.1</ecNumber>
    </recommendedName>
</protein>
<dbReference type="PANTHER" id="PTHR27008:SF376">
    <property type="entry name" value="OS01G0152000 PROTEIN"/>
    <property type="match status" value="1"/>
</dbReference>
<comment type="function">
    <text evidence="23">The processed protein kinase Xa21 chain released by protein cleavage after X.oryzae pv. oryzae protein Ax21 detection translocates into the nucleus where it can bind and regulate WRKY62, a transcription factor. Confers resistance to the bacterial pathogen X.oryzae pv. oryzae (Xoo).</text>
</comment>
<dbReference type="PROSITE" id="PS50011">
    <property type="entry name" value="PROTEIN_KINASE_DOM"/>
    <property type="match status" value="1"/>
</dbReference>
<dbReference type="SMART" id="SM00369">
    <property type="entry name" value="LRR_TYP"/>
    <property type="match status" value="11"/>
</dbReference>
<evidence type="ECO:0000256" key="18">
    <source>
        <dbReference type="ARBA" id="ARBA00023170"/>
    </source>
</evidence>
<comment type="similarity">
    <text evidence="3">Belongs to the protein kinase superfamily. Ser/Thr protein kinase family.</text>
</comment>
<dbReference type="FunFam" id="3.80.10.10:FF:000095">
    <property type="entry name" value="LRR receptor-like serine/threonine-protein kinase GSO1"/>
    <property type="match status" value="1"/>
</dbReference>
<dbReference type="PROSITE" id="PS00107">
    <property type="entry name" value="PROTEIN_KINASE_ATP"/>
    <property type="match status" value="1"/>
</dbReference>
<keyword evidence="15 25" id="KW-0067">ATP-binding</keyword>
<dbReference type="GO" id="GO:0004674">
    <property type="term" value="F:protein serine/threonine kinase activity"/>
    <property type="evidence" value="ECO:0007669"/>
    <property type="project" value="UniProtKB-KW"/>
</dbReference>
<dbReference type="SUPFAM" id="SSF56112">
    <property type="entry name" value="Protein kinase-like (PK-like)"/>
    <property type="match status" value="1"/>
</dbReference>
<dbReference type="InterPro" id="IPR055414">
    <property type="entry name" value="LRR_R13L4/SHOC2-like"/>
</dbReference>